<protein>
    <submittedName>
        <fullName evidence="2">Uncharacterized protein</fullName>
    </submittedName>
</protein>
<dbReference type="EMBL" id="BAAAFG010000014">
    <property type="protein sequence ID" value="GAA0872324.1"/>
    <property type="molecule type" value="Genomic_DNA"/>
</dbReference>
<dbReference type="Gene3D" id="2.60.40.10">
    <property type="entry name" value="Immunoglobulins"/>
    <property type="match status" value="3"/>
</dbReference>
<name>A0ABN1MGN2_9FLAO</name>
<dbReference type="InterPro" id="IPR025667">
    <property type="entry name" value="SprB_repeat"/>
</dbReference>
<dbReference type="Gene3D" id="2.60.40.740">
    <property type="match status" value="3"/>
</dbReference>
<dbReference type="RefSeq" id="WP_343765473.1">
    <property type="nucleotide sequence ID" value="NZ_BAAAFG010000014.1"/>
</dbReference>
<dbReference type="SUPFAM" id="SSF49299">
    <property type="entry name" value="PKD domain"/>
    <property type="match status" value="1"/>
</dbReference>
<proteinExistence type="predicted"/>
<dbReference type="InterPro" id="IPR013783">
    <property type="entry name" value="Ig-like_fold"/>
</dbReference>
<reference evidence="2 3" key="1">
    <citation type="journal article" date="2019" name="Int. J. Syst. Evol. Microbiol.">
        <title>The Global Catalogue of Microorganisms (GCM) 10K type strain sequencing project: providing services to taxonomists for standard genome sequencing and annotation.</title>
        <authorList>
            <consortium name="The Broad Institute Genomics Platform"/>
            <consortium name="The Broad Institute Genome Sequencing Center for Infectious Disease"/>
            <person name="Wu L."/>
            <person name="Ma J."/>
        </authorList>
    </citation>
    <scope>NUCLEOTIDE SEQUENCE [LARGE SCALE GENOMIC DNA]</scope>
    <source>
        <strain evidence="2 3">JCM 16082</strain>
    </source>
</reference>
<evidence type="ECO:0000313" key="2">
    <source>
        <dbReference type="EMBL" id="GAA0872324.1"/>
    </source>
</evidence>
<evidence type="ECO:0000256" key="1">
    <source>
        <dbReference type="ARBA" id="ARBA00022729"/>
    </source>
</evidence>
<keyword evidence="3" id="KW-1185">Reference proteome</keyword>
<dbReference type="NCBIfam" id="TIGR04183">
    <property type="entry name" value="Por_Secre_tail"/>
    <property type="match status" value="1"/>
</dbReference>
<keyword evidence="1" id="KW-0732">Signal</keyword>
<dbReference type="InterPro" id="IPR035986">
    <property type="entry name" value="PKD_dom_sf"/>
</dbReference>
<accession>A0ABN1MGN2</accession>
<evidence type="ECO:0000313" key="3">
    <source>
        <dbReference type="Proteomes" id="UP001500507"/>
    </source>
</evidence>
<organism evidence="2 3">
    <name type="scientific">Gangjinia marincola</name>
    <dbReference type="NCBI Taxonomy" id="578463"/>
    <lineage>
        <taxon>Bacteria</taxon>
        <taxon>Pseudomonadati</taxon>
        <taxon>Bacteroidota</taxon>
        <taxon>Flavobacteriia</taxon>
        <taxon>Flavobacteriales</taxon>
        <taxon>Flavobacteriaceae</taxon>
        <taxon>Gangjinia</taxon>
    </lineage>
</organism>
<comment type="caution">
    <text evidence="2">The sequence shown here is derived from an EMBL/GenBank/DDBJ whole genome shotgun (WGS) entry which is preliminary data.</text>
</comment>
<dbReference type="Proteomes" id="UP001500507">
    <property type="component" value="Unassembled WGS sequence"/>
</dbReference>
<dbReference type="InterPro" id="IPR026444">
    <property type="entry name" value="Secre_tail"/>
</dbReference>
<sequence length="2073" mass="220127">MKKELLIPILVLLLLPLWSWSQGNPGPNPKVVSITISQPDEITINATTQDPSFAGTTDGFISLTITGGTQFSNSALYTHSITKDGAPITPTTNTSITSDPNPNWDVYNLAFSDLGAGIYVLSIIDENLCDQTATFTLTDPPLFEFEFADAMDETCVNANDGSITAKAQGGIIGQNYVYQLKVETFPGSGIFTIDYGISDNLAQTLTFSRTGLPPANYKVEVTDNNGSGTRITSNILTVDEVDPINFDVTVNQPSCNAIDDASLSVINITGGAQAYTFVWQKDGVDYSTNASITDLSPGVYEITVFSGDSCPDQLAQVEGITIFPIAYPAPITINLENAGLQQPTTAGAADGAIDILVNGGVSPYTYQWVNLSTGININTDPDLIGLSAGEYQVTVTDFNGCTAAETYVLYDPLEISSTSSTDVLCFGGADGTADIVVTGGLPPYNYSWTKDDDAGFSANTASLSGLDTGNYTLLVTDTETDPNPNTITTTVLIEQPAQAVVIDSFTTTDVLISGQNTGAIDIEVSGGTPGYTYQWTKTGDLDFSETTQDLTNLTAGEYSVEIRDANADVSATNAGCIVTQTFTVVEPLPLSVTITEQVPFLCNGDTNGALLATATGGVEAYQYVWFELVSGNPVALGITTPVIENLLPGEYRVEVTDANGAVAFFDYTFYQPDELIVSLASAEAVSCFGESTGTINIDVAGGTLPYTFEWSDLNGVTYDTEDLTNLPAETYNLILTDANGCSTTLGPVDITQPDDPITIDSFTITNLTGFETNNGSIAVEVSGGTPAYTYQWFDSDLNEVGDSSTLENIPAGEYELLITDAANCTLPATYTVTQPELLDVVSIVENESIPCFTDELGEIEATVTGGVEPYQYEWTEQGDATVLSTGLILSGIGAGTYQIAVTDANGNVAALSYELTQPEALEATWAQSNISCFGGNDGAIDVSVTGGTAPYDYFWSNGLNSQDVGNLIAGTYTLTVRDNNLCETSIEVTLTQPDNPISIASQTIVNTTGNGLNDGSITVEIDGGTPDYSYVWNDADSNPVGTDANQVTDLLAGTYFLNVTDANGCILGPIEFEVTEPAPLTIDITTQPINCFGETGALIAQGVGGVGPYSYEWTDNAGTVISSQESTGDVLAGFYSILVTDANGNTATLTQELTQPNELLITAIDVTDVSCYGGSDGSIELTITGGTGDYIYTWQGGSSTTNILGNITTGEYEVSVTDANTCTVSSGVITVNQPAVFDITAVSLVQPSDEGVFDGSISIQLEGSSPPFDYVWTNEGGDIIQQTLGTSQLTDELLNVQEGIYTITITDAEGCTVVETYNLANPGELLVDIVLNQPITCFGGSDGILEAITTGGVGGNNYAWYDAADDTLLSTANIFTGVSTGNYYLIVSNAEGIQEQSAVFFVDQPLVVSANISFENPSCFMSEDGMISLNATGGNNTFQYRYRFNSGDYGDWIAFAEANTTTVTGLVEGEYDVQVSDTNGCFNEENGNILVLSATLESPEELNLADVILTQPTGNGLSNGSIEVIPQGGTQPYTYAWFDENGVINQTTNLLANISAGTYTLLLTDQNDCEYAQEITLGEPEALSADVAVVNIILCAQDENGSLTVAATGGVPFTNGNPYLYEWFDNTTGAFIANTQTLSNVGAGFYYVIVTDANANTVQTPAIELTEPTALALALTADFENCGDLEDWDVTTTASGGTLPYAFSWSNGSTLENLVDVTPGTYQLILTDANGCTITEEIELIPPPSLAVEETISIPTCYEGDDGEINVEVSGGTPPYTYAWSNGDTTANPTNLEAGDYTLVVTDNKGCALTAAYTVENPEELFLDMIDQVTLCQGQSISLDATIDNGMNYQWEADNGFYSDEAEVELSDAGVYTITVTTTEGCIIEDTLTINESAEVVAADFLVSTQVFTNEEFVLVNVSDQSMEWSEWSLPAEAQIIESYDGYASILFLVPGEYTLSLTVGKGECQDTIQKTVLVVDPENFGSDQNDGQSLITSYIIYPNPSFGNFTVEVTLNEELPISLKIFGMADNTIYDHRTIAQNTLFEESYTLNLASGLYFVLLETPFGSRVQKIVIN</sequence>
<gene>
    <name evidence="2" type="ORF">GCM10009117_14710</name>
</gene>
<dbReference type="Pfam" id="PF13573">
    <property type="entry name" value="SprB"/>
    <property type="match status" value="16"/>
</dbReference>